<feature type="signal peptide" evidence="1">
    <location>
        <begin position="1"/>
        <end position="20"/>
    </location>
</feature>
<evidence type="ECO:0000313" key="4">
    <source>
        <dbReference type="Proteomes" id="UP000663193"/>
    </source>
</evidence>
<dbReference type="VEuPathDB" id="FungiDB:JI435_089680"/>
<dbReference type="Gene3D" id="3.40.50.1110">
    <property type="entry name" value="SGNH hydrolase"/>
    <property type="match status" value="1"/>
</dbReference>
<name>A0A7U2F225_PHANO</name>
<feature type="domain" description="SGNH hydrolase-type esterase" evidence="2">
    <location>
        <begin position="70"/>
        <end position="219"/>
    </location>
</feature>
<dbReference type="SUPFAM" id="SSF52266">
    <property type="entry name" value="SGNH hydrolase"/>
    <property type="match status" value="1"/>
</dbReference>
<dbReference type="CDD" id="cd01833">
    <property type="entry name" value="XynB_like"/>
    <property type="match status" value="1"/>
</dbReference>
<dbReference type="AlphaFoldDB" id="A0A7U2F225"/>
<organism evidence="3 4">
    <name type="scientific">Phaeosphaeria nodorum (strain SN15 / ATCC MYA-4574 / FGSC 10173)</name>
    <name type="common">Glume blotch fungus</name>
    <name type="synonym">Parastagonospora nodorum</name>
    <dbReference type="NCBI Taxonomy" id="321614"/>
    <lineage>
        <taxon>Eukaryota</taxon>
        <taxon>Fungi</taxon>
        <taxon>Dikarya</taxon>
        <taxon>Ascomycota</taxon>
        <taxon>Pezizomycotina</taxon>
        <taxon>Dothideomycetes</taxon>
        <taxon>Pleosporomycetidae</taxon>
        <taxon>Pleosporales</taxon>
        <taxon>Pleosporineae</taxon>
        <taxon>Phaeosphaeriaceae</taxon>
        <taxon>Parastagonospora</taxon>
    </lineage>
</organism>
<proteinExistence type="predicted"/>
<gene>
    <name evidence="3" type="ORF">JI435_089680</name>
</gene>
<dbReference type="Proteomes" id="UP000663193">
    <property type="component" value="Chromosome 7"/>
</dbReference>
<dbReference type="OrthoDB" id="2119228at2759"/>
<evidence type="ECO:0000259" key="2">
    <source>
        <dbReference type="Pfam" id="PF13472"/>
    </source>
</evidence>
<dbReference type="PANTHER" id="PTHR30383">
    <property type="entry name" value="THIOESTERASE 1/PROTEASE 1/LYSOPHOSPHOLIPASE L1"/>
    <property type="match status" value="1"/>
</dbReference>
<protein>
    <recommendedName>
        <fullName evidence="2">SGNH hydrolase-type esterase domain-containing protein</fullName>
    </recommendedName>
</protein>
<dbReference type="InterPro" id="IPR013830">
    <property type="entry name" value="SGNH_hydro"/>
</dbReference>
<keyword evidence="4" id="KW-1185">Reference proteome</keyword>
<sequence length="270" mass="29444">MKFCSIAVFGLLSLAGDALAQKTIKVMPFGASIVTRCWRTNLHAKLKSAGITNIDMVGSQKGSADCLTQFPGTDNDHEGHPGSLATDYAAKGNLTTWLNQQPEIDVVLMFLGHNDIILGHKPFDQIFAAYDTLIAQMRKKNPKMQIVWSNLTPIDPKRWDSTSSPNNSKDVAALSARIKSYAPTKSTADSPVRFVDNFDGYDPVKDTEDGEHPNQGGNEKMATKFLAATTDAIKAATPPVTPKTNKMRNTIIGTDFVNVLQNFLSEGKKD</sequence>
<dbReference type="OMA" id="NIAGWVQ"/>
<accession>A0A7U2F225</accession>
<keyword evidence="1" id="KW-0732">Signal</keyword>
<dbReference type="InterPro" id="IPR051532">
    <property type="entry name" value="Ester_Hydrolysis_Enzymes"/>
</dbReference>
<feature type="chain" id="PRO_5031410181" description="SGNH hydrolase-type esterase domain-containing protein" evidence="1">
    <location>
        <begin position="21"/>
        <end position="270"/>
    </location>
</feature>
<dbReference type="InterPro" id="IPR036514">
    <property type="entry name" value="SGNH_hydro_sf"/>
</dbReference>
<reference evidence="4" key="1">
    <citation type="journal article" date="2021" name="BMC Genomics">
        <title>Chromosome-level genome assembly and manually-curated proteome of model necrotroph Parastagonospora nodorum Sn15 reveals a genome-wide trove of candidate effector homologs, and redundancy of virulence-related functions within an accessory chromosome.</title>
        <authorList>
            <person name="Bertazzoni S."/>
            <person name="Jones D.A.B."/>
            <person name="Phan H.T."/>
            <person name="Tan K.-C."/>
            <person name="Hane J.K."/>
        </authorList>
    </citation>
    <scope>NUCLEOTIDE SEQUENCE [LARGE SCALE GENOMIC DNA]</scope>
    <source>
        <strain evidence="4">SN15 / ATCC MYA-4574 / FGSC 10173)</strain>
    </source>
</reference>
<evidence type="ECO:0000256" key="1">
    <source>
        <dbReference type="SAM" id="SignalP"/>
    </source>
</evidence>
<dbReference type="PANTHER" id="PTHR30383:SF2">
    <property type="entry name" value="CELLULOSE-BINDING PROTEIN"/>
    <property type="match status" value="1"/>
</dbReference>
<dbReference type="Pfam" id="PF13472">
    <property type="entry name" value="Lipase_GDSL_2"/>
    <property type="match status" value="1"/>
</dbReference>
<evidence type="ECO:0000313" key="3">
    <source>
        <dbReference type="EMBL" id="QRC97238.1"/>
    </source>
</evidence>
<dbReference type="EMBL" id="CP069029">
    <property type="protein sequence ID" value="QRC97238.1"/>
    <property type="molecule type" value="Genomic_DNA"/>
</dbReference>